<dbReference type="GO" id="GO:0016787">
    <property type="term" value="F:hydrolase activity"/>
    <property type="evidence" value="ECO:0007669"/>
    <property type="project" value="UniProtKB-KW"/>
</dbReference>
<dbReference type="SFLD" id="SFLDS00003">
    <property type="entry name" value="Haloacid_Dehalogenase"/>
    <property type="match status" value="1"/>
</dbReference>
<dbReference type="Gene3D" id="1.10.150.450">
    <property type="match status" value="1"/>
</dbReference>
<organism evidence="1 2">
    <name type="scientific">Hallerella porci</name>
    <dbReference type="NCBI Taxonomy" id="1945871"/>
    <lineage>
        <taxon>Bacteria</taxon>
        <taxon>Pseudomonadati</taxon>
        <taxon>Fibrobacterota</taxon>
        <taxon>Fibrobacteria</taxon>
        <taxon>Fibrobacterales</taxon>
        <taxon>Fibrobacteraceae</taxon>
        <taxon>Hallerella</taxon>
    </lineage>
</organism>
<dbReference type="SFLD" id="SFLDG01129">
    <property type="entry name" value="C1.5:_HAD__Beta-PGM__Phosphata"/>
    <property type="match status" value="1"/>
</dbReference>
<accession>A0ABX5LQX7</accession>
<dbReference type="EMBL" id="QGHD01000003">
    <property type="protein sequence ID" value="PWL03755.1"/>
    <property type="molecule type" value="Genomic_DNA"/>
</dbReference>
<dbReference type="RefSeq" id="WP_106198182.1">
    <property type="nucleotide sequence ID" value="NZ_JAXEIU010000023.1"/>
</dbReference>
<reference evidence="1 2" key="1">
    <citation type="submission" date="2018-05" db="EMBL/GenBank/DDBJ databases">
        <title>Animal gut microbial communities from fecal samples from Wisconsin, USA.</title>
        <authorList>
            <person name="Neumann A."/>
        </authorList>
    </citation>
    <scope>NUCLEOTIDE SEQUENCE [LARGE SCALE GENOMIC DNA]</scope>
    <source>
        <strain evidence="1 2">UWS4</strain>
    </source>
</reference>
<dbReference type="SFLD" id="SFLDG01132">
    <property type="entry name" value="C1.5.3:_5'-Nucleotidase_Like"/>
    <property type="match status" value="1"/>
</dbReference>
<sequence length="224" mass="26303">MILNDASTIWLFDYDLTLYFESERAVLNSLDRRISLYVQKILGCDFEKAQEIRKEYLRDYGTTLAGLRAKFGVSPDDFFDFIHEPEFLIYPEPAPQKREFLMRLKGPRYIFTNGRSDWSRTGCKRMGIYDCFRRIVGLEDLNWEGKPQISAYEKMESVLIEDGVTEKIFPEKIILLDDSLKNLKPAAERGWRTIWVNSSLEPKPNFVHEKVENLIKLGIRNEEC</sequence>
<comment type="caution">
    <text evidence="1">The sequence shown here is derived from an EMBL/GenBank/DDBJ whole genome shotgun (WGS) entry which is preliminary data.</text>
</comment>
<keyword evidence="2" id="KW-1185">Reference proteome</keyword>
<dbReference type="SUPFAM" id="SSF56784">
    <property type="entry name" value="HAD-like"/>
    <property type="match status" value="1"/>
</dbReference>
<evidence type="ECO:0000313" key="2">
    <source>
        <dbReference type="Proteomes" id="UP000245523"/>
    </source>
</evidence>
<gene>
    <name evidence="1" type="ORF">B0H50_10347</name>
</gene>
<evidence type="ECO:0000313" key="1">
    <source>
        <dbReference type="EMBL" id="PWL03755.1"/>
    </source>
</evidence>
<dbReference type="PANTHER" id="PTHR12725">
    <property type="entry name" value="HALOACID DEHALOGENASE-LIKE HYDROLASE"/>
    <property type="match status" value="1"/>
</dbReference>
<dbReference type="Proteomes" id="UP000245523">
    <property type="component" value="Unassembled WGS sequence"/>
</dbReference>
<dbReference type="InterPro" id="IPR010237">
    <property type="entry name" value="Pyr-5-nucltdase"/>
</dbReference>
<dbReference type="InterPro" id="IPR036412">
    <property type="entry name" value="HAD-like_sf"/>
</dbReference>
<dbReference type="InterPro" id="IPR023214">
    <property type="entry name" value="HAD_sf"/>
</dbReference>
<name>A0ABX5LQX7_9BACT</name>
<protein>
    <submittedName>
        <fullName evidence="1">Hydrolase of the HAD superfamily</fullName>
    </submittedName>
</protein>
<keyword evidence="1" id="KW-0378">Hydrolase</keyword>
<dbReference type="PANTHER" id="PTHR12725:SF117">
    <property type="entry name" value="HALOACID DEHALOGENASE-LIKE HYDROLASE"/>
    <property type="match status" value="1"/>
</dbReference>
<dbReference type="Gene3D" id="3.40.50.1000">
    <property type="entry name" value="HAD superfamily/HAD-like"/>
    <property type="match status" value="1"/>
</dbReference>
<proteinExistence type="predicted"/>